<feature type="transmembrane region" description="Helical" evidence="1">
    <location>
        <begin position="12"/>
        <end position="33"/>
    </location>
</feature>
<feature type="transmembrane region" description="Helical" evidence="1">
    <location>
        <begin position="216"/>
        <end position="237"/>
    </location>
</feature>
<keyword evidence="1" id="KW-0472">Membrane</keyword>
<keyword evidence="1" id="KW-1133">Transmembrane helix</keyword>
<organism evidence="2 3">
    <name type="scientific">Rhizoclosmatium globosum</name>
    <dbReference type="NCBI Taxonomy" id="329046"/>
    <lineage>
        <taxon>Eukaryota</taxon>
        <taxon>Fungi</taxon>
        <taxon>Fungi incertae sedis</taxon>
        <taxon>Chytridiomycota</taxon>
        <taxon>Chytridiomycota incertae sedis</taxon>
        <taxon>Chytridiomycetes</taxon>
        <taxon>Chytridiales</taxon>
        <taxon>Chytriomycetaceae</taxon>
        <taxon>Rhizoclosmatium</taxon>
    </lineage>
</organism>
<dbReference type="AlphaFoldDB" id="A0A1Y2B275"/>
<keyword evidence="3" id="KW-1185">Reference proteome</keyword>
<feature type="transmembrane region" description="Helical" evidence="1">
    <location>
        <begin position="134"/>
        <end position="158"/>
    </location>
</feature>
<protein>
    <recommendedName>
        <fullName evidence="4">Serpentine receptor class gamma</fullName>
    </recommendedName>
</protein>
<gene>
    <name evidence="2" type="ORF">BCR33DRAFT_843424</name>
</gene>
<proteinExistence type="predicted"/>
<feature type="transmembrane region" description="Helical" evidence="1">
    <location>
        <begin position="91"/>
        <end position="114"/>
    </location>
</feature>
<dbReference type="OrthoDB" id="2100544at2759"/>
<dbReference type="Proteomes" id="UP000193642">
    <property type="component" value="Unassembled WGS sequence"/>
</dbReference>
<name>A0A1Y2B275_9FUNG</name>
<evidence type="ECO:0000313" key="2">
    <source>
        <dbReference type="EMBL" id="ORY28913.1"/>
    </source>
</evidence>
<accession>A0A1Y2B275</accession>
<evidence type="ECO:0000256" key="1">
    <source>
        <dbReference type="SAM" id="Phobius"/>
    </source>
</evidence>
<keyword evidence="1" id="KW-0812">Transmembrane</keyword>
<evidence type="ECO:0008006" key="4">
    <source>
        <dbReference type="Google" id="ProtNLM"/>
    </source>
</evidence>
<reference evidence="2 3" key="1">
    <citation type="submission" date="2016-07" db="EMBL/GenBank/DDBJ databases">
        <title>Pervasive Adenine N6-methylation of Active Genes in Fungi.</title>
        <authorList>
            <consortium name="DOE Joint Genome Institute"/>
            <person name="Mondo S.J."/>
            <person name="Dannebaum R.O."/>
            <person name="Kuo R.C."/>
            <person name="Labutti K."/>
            <person name="Haridas S."/>
            <person name="Kuo A."/>
            <person name="Salamov A."/>
            <person name="Ahrendt S.R."/>
            <person name="Lipzen A."/>
            <person name="Sullivan W."/>
            <person name="Andreopoulos W.B."/>
            <person name="Clum A."/>
            <person name="Lindquist E."/>
            <person name="Daum C."/>
            <person name="Ramamoorthy G.K."/>
            <person name="Gryganskyi A."/>
            <person name="Culley D."/>
            <person name="Magnuson J.K."/>
            <person name="James T.Y."/>
            <person name="O'Malley M.A."/>
            <person name="Stajich J.E."/>
            <person name="Spatafora J.W."/>
            <person name="Visel A."/>
            <person name="Grigoriev I.V."/>
        </authorList>
    </citation>
    <scope>NUCLEOTIDE SEQUENCE [LARGE SCALE GENOMIC DNA]</scope>
    <source>
        <strain evidence="2 3">JEL800</strain>
    </source>
</reference>
<feature type="transmembrane region" description="Helical" evidence="1">
    <location>
        <begin position="249"/>
        <end position="268"/>
    </location>
</feature>
<comment type="caution">
    <text evidence="2">The sequence shown here is derived from an EMBL/GenBank/DDBJ whole genome shotgun (WGS) entry which is preliminary data.</text>
</comment>
<sequence length="318" mass="36343">MNTPDIIPRFATIQFCFAALSLINLISVITFIAYENRTKELLRLNEPFSWSRVFSTVNLLLLIMTISQIILHTTLGCRYHLTFESKPISASLTFTFFEEASVYSIVLCCIHYSWARGSAVFRKVFPKSAKGFKWFVLTSPMIYVITVVTDTVLSWYALQGRPFKPSDFVYQFDSVMTVMVGAVAVIFDVTILVTYIRYLNNTKAEGEEVDIKFQIISWYGVVSSVVAMVAFTLDMVMVMLSFDTVFLNVIYQLTILLLDVLVMILFAIKVRLYQVRVKGPRSRISGVKSMETRDTFVTSAKPRYSETRQSATSRKYTI</sequence>
<dbReference type="EMBL" id="MCGO01000091">
    <property type="protein sequence ID" value="ORY28913.1"/>
    <property type="molecule type" value="Genomic_DNA"/>
</dbReference>
<evidence type="ECO:0000313" key="3">
    <source>
        <dbReference type="Proteomes" id="UP000193642"/>
    </source>
</evidence>
<feature type="transmembrane region" description="Helical" evidence="1">
    <location>
        <begin position="53"/>
        <end position="71"/>
    </location>
</feature>
<feature type="transmembrane region" description="Helical" evidence="1">
    <location>
        <begin position="178"/>
        <end position="196"/>
    </location>
</feature>